<gene>
    <name evidence="3" type="ORF">ACG0Z3_15600</name>
</gene>
<feature type="compositionally biased region" description="Low complexity" evidence="1">
    <location>
        <begin position="105"/>
        <end position="121"/>
    </location>
</feature>
<proteinExistence type="predicted"/>
<reference evidence="3 4" key="1">
    <citation type="submission" date="2024-08" db="EMBL/GenBank/DDBJ databases">
        <authorList>
            <person name="Lu H."/>
        </authorList>
    </citation>
    <scope>NUCLEOTIDE SEQUENCE [LARGE SCALE GENOMIC DNA]</scope>
    <source>
        <strain evidence="3 4">LKC17W</strain>
    </source>
</reference>
<dbReference type="Proteomes" id="UP001606301">
    <property type="component" value="Unassembled WGS sequence"/>
</dbReference>
<feature type="signal peptide" evidence="2">
    <location>
        <begin position="1"/>
        <end position="18"/>
    </location>
</feature>
<keyword evidence="2" id="KW-0732">Signal</keyword>
<feature type="compositionally biased region" description="Low complexity" evidence="1">
    <location>
        <begin position="72"/>
        <end position="82"/>
    </location>
</feature>
<evidence type="ECO:0000256" key="2">
    <source>
        <dbReference type="SAM" id="SignalP"/>
    </source>
</evidence>
<keyword evidence="4" id="KW-1185">Reference proteome</keyword>
<comment type="caution">
    <text evidence="3">The sequence shown here is derived from an EMBL/GenBank/DDBJ whole genome shotgun (WGS) entry which is preliminary data.</text>
</comment>
<organism evidence="3 4">
    <name type="scientific">Pelomonas margarita</name>
    <dbReference type="NCBI Taxonomy" id="3299031"/>
    <lineage>
        <taxon>Bacteria</taxon>
        <taxon>Pseudomonadati</taxon>
        <taxon>Pseudomonadota</taxon>
        <taxon>Betaproteobacteria</taxon>
        <taxon>Burkholderiales</taxon>
        <taxon>Sphaerotilaceae</taxon>
        <taxon>Roseateles</taxon>
    </lineage>
</organism>
<dbReference type="RefSeq" id="WP_394399017.1">
    <property type="nucleotide sequence ID" value="NZ_JBIGHW010000008.1"/>
</dbReference>
<protein>
    <recommendedName>
        <fullName evidence="5">DUF4124 domain-containing protein</fullName>
    </recommendedName>
</protein>
<evidence type="ECO:0000313" key="3">
    <source>
        <dbReference type="EMBL" id="MFG6442110.1"/>
    </source>
</evidence>
<sequence>MKLLLPVLLLSLALTAQGQTQSRSTQVYRCGPDGRDLRDSPCPGGAPPSSVDHDEPSAADSRAARNRHLADARQAAALAAARRASEAEARRQKAAHIGLQPAPAPAASAPPLTQIKPPKTAKPAKPKKPASAPGR</sequence>
<accession>A0ABW7FL88</accession>
<evidence type="ECO:0000313" key="4">
    <source>
        <dbReference type="Proteomes" id="UP001606301"/>
    </source>
</evidence>
<dbReference type="EMBL" id="JBIGHW010000008">
    <property type="protein sequence ID" value="MFG6442110.1"/>
    <property type="molecule type" value="Genomic_DNA"/>
</dbReference>
<name>A0ABW7FL88_9BURK</name>
<feature type="region of interest" description="Disordered" evidence="1">
    <location>
        <begin position="19"/>
        <end position="135"/>
    </location>
</feature>
<evidence type="ECO:0000256" key="1">
    <source>
        <dbReference type="SAM" id="MobiDB-lite"/>
    </source>
</evidence>
<evidence type="ECO:0008006" key="5">
    <source>
        <dbReference type="Google" id="ProtNLM"/>
    </source>
</evidence>
<feature type="chain" id="PRO_5045380643" description="DUF4124 domain-containing protein" evidence="2">
    <location>
        <begin position="19"/>
        <end position="135"/>
    </location>
</feature>